<feature type="compositionally biased region" description="Basic residues" evidence="4">
    <location>
        <begin position="166"/>
        <end position="182"/>
    </location>
</feature>
<comment type="subcellular location">
    <subcellularLocation>
        <location evidence="1">Nucleus</location>
        <location evidence="1">Nucleolus</location>
    </subcellularLocation>
</comment>
<dbReference type="GO" id="GO:0071013">
    <property type="term" value="C:catalytic step 2 spliceosome"/>
    <property type="evidence" value="ECO:0007669"/>
    <property type="project" value="TreeGrafter"/>
</dbReference>
<dbReference type="GO" id="GO:0005730">
    <property type="term" value="C:nucleolus"/>
    <property type="evidence" value="ECO:0007669"/>
    <property type="project" value="UniProtKB-SubCell"/>
</dbReference>
<dbReference type="Pfam" id="PF08555">
    <property type="entry name" value="FAM32A"/>
    <property type="match status" value="1"/>
</dbReference>
<dbReference type="CDD" id="cd00257">
    <property type="entry name" value="beta-trefoil_FSCN-like"/>
    <property type="match status" value="2"/>
</dbReference>
<dbReference type="Proteomes" id="UP000054324">
    <property type="component" value="Unassembled WGS sequence"/>
</dbReference>
<evidence type="ECO:0000313" key="5">
    <source>
        <dbReference type="EMBL" id="KER32403.1"/>
    </source>
</evidence>
<comment type="similarity">
    <text evidence="2">Belongs to the FRG1 family.</text>
</comment>
<dbReference type="AlphaFoldDB" id="A0A074ZY70"/>
<proteinExistence type="inferred from homology"/>
<keyword evidence="6" id="KW-1185">Reference proteome</keyword>
<keyword evidence="3" id="KW-0539">Nucleus</keyword>
<evidence type="ECO:0000256" key="3">
    <source>
        <dbReference type="ARBA" id="ARBA00023242"/>
    </source>
</evidence>
<sequence>MMQCDQRNCRFHSHCSVSELSPLQASKDPTHVAACNVHILCQIGRQESLAKTLLLPPRGVCYVTKTCIQCPVSIAHLNPLRASSDVPHFALQFSGGIDAVVRVICSVGVLLSPTVESASLSWIAVNSRLCAVELSGSTEVNSVRCAYTEVKAMDNYDFVRTGKLKLKGDKHKKKKHSHKNHQKRSDKPTDARILDAQIHGGWWGVSEFADVAESVAIELNSWPALQRQLKGPDENWEACTSTAYTSACYLSATDEGLFVVGAPRGSGEPPAPEEIFTAIKVSDTKVAFKSGYGKYLGVTTGASPLLVAVADAIGPREQFEPVFQEGKTALLGVNNCFLSADPKTGDVAFVSPQAKLQEMITIRSNRELLRDPLNDLPEEEREGLSKAELNYVRKFQSWQDHKLRLSKEEKSALKHAKRSGDLHECLLDRYGKYLGVTTGASPLLVAVADAIGPREQFEPVFQEGKTALLGVNNCFLSADPKTGDVAFVSPQAKLQEMITIRSNRELLRDPLNDLPEEEREGLSKAELNYVYV</sequence>
<dbReference type="InterPro" id="IPR008999">
    <property type="entry name" value="Actin-crosslinking"/>
</dbReference>
<dbReference type="InterPro" id="IPR010414">
    <property type="entry name" value="FRG1"/>
</dbReference>
<dbReference type="PANTHER" id="PTHR12928">
    <property type="entry name" value="FRG1 PROTEIN"/>
    <property type="match status" value="1"/>
</dbReference>
<dbReference type="CTD" id="20315650"/>
<reference evidence="5 6" key="1">
    <citation type="submission" date="2013-11" db="EMBL/GenBank/DDBJ databases">
        <title>Opisthorchis viverrini - life in the bile duct.</title>
        <authorList>
            <person name="Young N.D."/>
            <person name="Nagarajan N."/>
            <person name="Lin S.J."/>
            <person name="Korhonen P.K."/>
            <person name="Jex A.R."/>
            <person name="Hall R.S."/>
            <person name="Safavi-Hemami H."/>
            <person name="Kaewkong W."/>
            <person name="Bertrand D."/>
            <person name="Gao S."/>
            <person name="Seet Q."/>
            <person name="Wongkham S."/>
            <person name="Teh B.T."/>
            <person name="Wongkham C."/>
            <person name="Intapan P.M."/>
            <person name="Maleewong W."/>
            <person name="Yang X."/>
            <person name="Hu M."/>
            <person name="Wang Z."/>
            <person name="Hofmann A."/>
            <person name="Sternberg P.W."/>
            <person name="Tan P."/>
            <person name="Wang J."/>
            <person name="Gasser R.B."/>
        </authorList>
    </citation>
    <scope>NUCLEOTIDE SEQUENCE [LARGE SCALE GENOMIC DNA]</scope>
</reference>
<dbReference type="GO" id="GO:0055120">
    <property type="term" value="C:striated muscle dense body"/>
    <property type="evidence" value="ECO:0007669"/>
    <property type="project" value="TreeGrafter"/>
</dbReference>
<dbReference type="KEGG" id="ovi:T265_01462"/>
<name>A0A074ZY70_OPIVI</name>
<gene>
    <name evidence="5" type="ORF">T265_01462</name>
</gene>
<evidence type="ECO:0008006" key="7">
    <source>
        <dbReference type="Google" id="ProtNLM"/>
    </source>
</evidence>
<evidence type="ECO:0000256" key="4">
    <source>
        <dbReference type="SAM" id="MobiDB-lite"/>
    </source>
</evidence>
<dbReference type="Pfam" id="PF06229">
    <property type="entry name" value="FRG1"/>
    <property type="match status" value="2"/>
</dbReference>
<dbReference type="OrthoDB" id="5539371at2759"/>
<dbReference type="Gene3D" id="2.80.10.50">
    <property type="match status" value="2"/>
</dbReference>
<dbReference type="InterPro" id="IPR013865">
    <property type="entry name" value="FAM32A"/>
</dbReference>
<feature type="region of interest" description="Disordered" evidence="4">
    <location>
        <begin position="166"/>
        <end position="190"/>
    </location>
</feature>
<dbReference type="SUPFAM" id="SSF50405">
    <property type="entry name" value="Actin-crosslinking proteins"/>
    <property type="match status" value="2"/>
</dbReference>
<dbReference type="STRING" id="6198.A0A074ZY70"/>
<dbReference type="EMBL" id="KL596634">
    <property type="protein sequence ID" value="KER32403.1"/>
    <property type="molecule type" value="Genomic_DNA"/>
</dbReference>
<evidence type="ECO:0000256" key="2">
    <source>
        <dbReference type="ARBA" id="ARBA00010878"/>
    </source>
</evidence>
<accession>A0A074ZY70</accession>
<dbReference type="CDD" id="cd23338">
    <property type="entry name" value="beta-trefoil_FSCN_FRG1"/>
    <property type="match status" value="1"/>
</dbReference>
<evidence type="ECO:0000256" key="1">
    <source>
        <dbReference type="ARBA" id="ARBA00004604"/>
    </source>
</evidence>
<dbReference type="RefSeq" id="XP_009163767.1">
    <property type="nucleotide sequence ID" value="XM_009165503.1"/>
</dbReference>
<dbReference type="GeneID" id="20315650"/>
<organism evidence="5 6">
    <name type="scientific">Opisthorchis viverrini</name>
    <name type="common">Southeast Asian liver fluke</name>
    <dbReference type="NCBI Taxonomy" id="6198"/>
    <lineage>
        <taxon>Eukaryota</taxon>
        <taxon>Metazoa</taxon>
        <taxon>Spiralia</taxon>
        <taxon>Lophotrochozoa</taxon>
        <taxon>Platyhelminthes</taxon>
        <taxon>Trematoda</taxon>
        <taxon>Digenea</taxon>
        <taxon>Opisthorchiida</taxon>
        <taxon>Opisthorchiata</taxon>
        <taxon>Opisthorchiidae</taxon>
        <taxon>Opisthorchis</taxon>
    </lineage>
</organism>
<evidence type="ECO:0000313" key="6">
    <source>
        <dbReference type="Proteomes" id="UP000054324"/>
    </source>
</evidence>
<protein>
    <recommendedName>
        <fullName evidence="7">FRG1-like family protein</fullName>
    </recommendedName>
</protein>
<dbReference type="PANTHER" id="PTHR12928:SF0">
    <property type="entry name" value="FSHD REGION GENE 1"/>
    <property type="match status" value="1"/>
</dbReference>
<dbReference type="GO" id="GO:0051015">
    <property type="term" value="F:actin filament binding"/>
    <property type="evidence" value="ECO:0007669"/>
    <property type="project" value="TreeGrafter"/>
</dbReference>